<evidence type="ECO:0000313" key="1">
    <source>
        <dbReference type="EMBL" id="AFY82182.1"/>
    </source>
</evidence>
<organism evidence="1 2">
    <name type="scientific">Oscillatoria acuminata PCC 6304</name>
    <dbReference type="NCBI Taxonomy" id="56110"/>
    <lineage>
        <taxon>Bacteria</taxon>
        <taxon>Bacillati</taxon>
        <taxon>Cyanobacteriota</taxon>
        <taxon>Cyanophyceae</taxon>
        <taxon>Oscillatoriophycideae</taxon>
        <taxon>Oscillatoriales</taxon>
        <taxon>Oscillatoriaceae</taxon>
        <taxon>Oscillatoria</taxon>
    </lineage>
</organism>
<sequence>MTKPHWLEMTESVALAGSVLGPIAVAGTQQVLDAEVPLTVWVSLNWGNRQQLFANTVPLIMPWWCWL</sequence>
<keyword evidence="2" id="KW-1185">Reference proteome</keyword>
<name>K9TH21_9CYAN</name>
<dbReference type="InParanoid" id="K9TH21"/>
<protein>
    <submittedName>
        <fullName evidence="1">Uncharacterized protein</fullName>
    </submittedName>
</protein>
<dbReference type="AlphaFoldDB" id="K9TH21"/>
<evidence type="ECO:0000313" key="2">
    <source>
        <dbReference type="Proteomes" id="UP000010367"/>
    </source>
</evidence>
<dbReference type="Proteomes" id="UP000010367">
    <property type="component" value="Chromosome"/>
</dbReference>
<dbReference type="HOGENOM" id="CLU_2808268_0_0_3"/>
<gene>
    <name evidence="1" type="ORF">Oscil6304_2565</name>
</gene>
<dbReference type="RefSeq" id="WP_015148824.1">
    <property type="nucleotide sequence ID" value="NC_019693.1"/>
</dbReference>
<dbReference type="KEGG" id="oac:Oscil6304_2565"/>
<accession>K9TH21</accession>
<dbReference type="STRING" id="56110.Oscil6304_2565"/>
<reference evidence="1 2" key="1">
    <citation type="submission" date="2012-06" db="EMBL/GenBank/DDBJ databases">
        <title>Finished chromosome of genome of Oscillatoria acuminata PCC 6304.</title>
        <authorList>
            <consortium name="US DOE Joint Genome Institute"/>
            <person name="Gugger M."/>
            <person name="Coursin T."/>
            <person name="Rippka R."/>
            <person name="Tandeau De Marsac N."/>
            <person name="Huntemann M."/>
            <person name="Wei C.-L."/>
            <person name="Han J."/>
            <person name="Detter J.C."/>
            <person name="Han C."/>
            <person name="Tapia R."/>
            <person name="Davenport K."/>
            <person name="Daligault H."/>
            <person name="Erkkila T."/>
            <person name="Gu W."/>
            <person name="Munk A.C.C."/>
            <person name="Teshima H."/>
            <person name="Xu Y."/>
            <person name="Chain P."/>
            <person name="Chen A."/>
            <person name="Krypides N."/>
            <person name="Mavromatis K."/>
            <person name="Markowitz V."/>
            <person name="Szeto E."/>
            <person name="Ivanova N."/>
            <person name="Mikhailova N."/>
            <person name="Ovchinnikova G."/>
            <person name="Pagani I."/>
            <person name="Pati A."/>
            <person name="Goodwin L."/>
            <person name="Peters L."/>
            <person name="Pitluck S."/>
            <person name="Woyke T."/>
            <person name="Kerfeld C."/>
        </authorList>
    </citation>
    <scope>NUCLEOTIDE SEQUENCE [LARGE SCALE GENOMIC DNA]</scope>
    <source>
        <strain evidence="1 2">PCC 6304</strain>
    </source>
</reference>
<proteinExistence type="predicted"/>
<dbReference type="EMBL" id="CP003607">
    <property type="protein sequence ID" value="AFY82182.1"/>
    <property type="molecule type" value="Genomic_DNA"/>
</dbReference>